<accession>A0A7X4H6W8</accession>
<evidence type="ECO:0000313" key="3">
    <source>
        <dbReference type="Proteomes" id="UP000469734"/>
    </source>
</evidence>
<dbReference type="RefSeq" id="WP_161052135.1">
    <property type="nucleotide sequence ID" value="NZ_WWCR01000039.1"/>
</dbReference>
<evidence type="ECO:0000313" key="2">
    <source>
        <dbReference type="EMBL" id="MYM75449.1"/>
    </source>
</evidence>
<organism evidence="2 3">
    <name type="scientific">Duganella margarita</name>
    <dbReference type="NCBI Taxonomy" id="2692170"/>
    <lineage>
        <taxon>Bacteria</taxon>
        <taxon>Pseudomonadati</taxon>
        <taxon>Pseudomonadota</taxon>
        <taxon>Betaproteobacteria</taxon>
        <taxon>Burkholderiales</taxon>
        <taxon>Oxalobacteraceae</taxon>
        <taxon>Telluria group</taxon>
        <taxon>Duganella</taxon>
    </lineage>
</organism>
<sequence>MTQRQTLAFFVLLPLFAFAATVPLQKEMSFTAARKLLLKEKWRPVNVHAHDDYVLMGVEHELAKMNMKEFDSCSIDFSNCIMRYKRGNECLSVFTIGEKIKYMKVVDWTDECPPPTTKPSSEK</sequence>
<dbReference type="AlphaFoldDB" id="A0A7X4H6W8"/>
<reference evidence="2 3" key="1">
    <citation type="submission" date="2019-12" db="EMBL/GenBank/DDBJ databases">
        <title>Novel species isolated from a subtropical stream in China.</title>
        <authorList>
            <person name="Lu H."/>
        </authorList>
    </citation>
    <scope>NUCLEOTIDE SEQUENCE [LARGE SCALE GENOMIC DNA]</scope>
    <source>
        <strain evidence="2 3">FT134W</strain>
    </source>
</reference>
<feature type="signal peptide" evidence="1">
    <location>
        <begin position="1"/>
        <end position="19"/>
    </location>
</feature>
<gene>
    <name evidence="2" type="ORF">GTP56_25085</name>
</gene>
<dbReference type="EMBL" id="WWCR01000039">
    <property type="protein sequence ID" value="MYM75449.1"/>
    <property type="molecule type" value="Genomic_DNA"/>
</dbReference>
<protein>
    <submittedName>
        <fullName evidence="2">Uncharacterized protein</fullName>
    </submittedName>
</protein>
<name>A0A7X4H6W8_9BURK</name>
<comment type="caution">
    <text evidence="2">The sequence shown here is derived from an EMBL/GenBank/DDBJ whole genome shotgun (WGS) entry which is preliminary data.</text>
</comment>
<proteinExistence type="predicted"/>
<feature type="chain" id="PRO_5031241037" evidence="1">
    <location>
        <begin position="20"/>
        <end position="123"/>
    </location>
</feature>
<dbReference type="Proteomes" id="UP000469734">
    <property type="component" value="Unassembled WGS sequence"/>
</dbReference>
<evidence type="ECO:0000256" key="1">
    <source>
        <dbReference type="SAM" id="SignalP"/>
    </source>
</evidence>
<keyword evidence="1" id="KW-0732">Signal</keyword>